<feature type="compositionally biased region" description="Low complexity" evidence="4">
    <location>
        <begin position="64"/>
        <end position="73"/>
    </location>
</feature>
<proteinExistence type="predicted"/>
<dbReference type="AlphaFoldDB" id="A0A5P1DFB6"/>
<feature type="region of interest" description="Disordered" evidence="4">
    <location>
        <begin position="273"/>
        <end position="317"/>
    </location>
</feature>
<dbReference type="Gene3D" id="2.150.10.10">
    <property type="entry name" value="Serralysin-like metalloprotease, C-terminal"/>
    <property type="match status" value="1"/>
</dbReference>
<feature type="compositionally biased region" description="Low complexity" evidence="4">
    <location>
        <begin position="91"/>
        <end position="119"/>
    </location>
</feature>
<evidence type="ECO:0000256" key="4">
    <source>
        <dbReference type="SAM" id="MobiDB-lite"/>
    </source>
</evidence>
<evidence type="ECO:0000256" key="2">
    <source>
        <dbReference type="ARBA" id="ARBA00022525"/>
    </source>
</evidence>
<dbReference type="GO" id="GO:0005509">
    <property type="term" value="F:calcium ion binding"/>
    <property type="evidence" value="ECO:0007669"/>
    <property type="project" value="InterPro"/>
</dbReference>
<reference evidence="7 8" key="1">
    <citation type="submission" date="2019-08" db="EMBL/GenBank/DDBJ databases">
        <title>Pseudomonas haemolytica sp. nov. isolated from raw milk and skim milk concentrate.</title>
        <authorList>
            <person name="Hofmann K."/>
            <person name="Huptas C."/>
            <person name="Doll E."/>
            <person name="Scherer S."/>
            <person name="Wenning M."/>
        </authorList>
    </citation>
    <scope>NUCLEOTIDE SEQUENCE [LARGE SCALE GENOMIC DNA]</scope>
    <source>
        <strain evidence="7 8">DSM 108987</strain>
    </source>
</reference>
<dbReference type="InterPro" id="IPR013858">
    <property type="entry name" value="Peptidase_M10B_C"/>
</dbReference>
<evidence type="ECO:0000313" key="7">
    <source>
        <dbReference type="EMBL" id="MRJ39205.1"/>
    </source>
</evidence>
<gene>
    <name evidence="7" type="ORF">FRT59_19830</name>
    <name evidence="6" type="ORF">JJD71_12095</name>
</gene>
<organism evidence="7 8">
    <name type="scientific">Pseudomonas haemolytica</name>
    <dbReference type="NCBI Taxonomy" id="2600065"/>
    <lineage>
        <taxon>Bacteria</taxon>
        <taxon>Pseudomonadati</taxon>
        <taxon>Pseudomonadota</taxon>
        <taxon>Gammaproteobacteria</taxon>
        <taxon>Pseudomonadales</taxon>
        <taxon>Pseudomonadaceae</taxon>
        <taxon>Pseudomonas</taxon>
    </lineage>
</organism>
<dbReference type="Proteomes" id="UP000408764">
    <property type="component" value="Unassembled WGS sequence"/>
</dbReference>
<comment type="subcellular location">
    <subcellularLocation>
        <location evidence="1">Secreted</location>
    </subcellularLocation>
</comment>
<evidence type="ECO:0000313" key="8">
    <source>
        <dbReference type="Proteomes" id="UP000408764"/>
    </source>
</evidence>
<dbReference type="EMBL" id="VOIW01000006">
    <property type="protein sequence ID" value="MRJ39205.1"/>
    <property type="molecule type" value="Genomic_DNA"/>
</dbReference>
<feature type="compositionally biased region" description="Low complexity" evidence="4">
    <location>
        <begin position="298"/>
        <end position="312"/>
    </location>
</feature>
<dbReference type="EMBL" id="JAENSR010000003">
    <property type="protein sequence ID" value="MBK3459800.1"/>
    <property type="molecule type" value="Genomic_DNA"/>
</dbReference>
<feature type="region of interest" description="Disordered" evidence="4">
    <location>
        <begin position="33"/>
        <end position="135"/>
    </location>
</feature>
<dbReference type="Proteomes" id="UP000620382">
    <property type="component" value="Unassembled WGS sequence"/>
</dbReference>
<feature type="domain" description="Peptidase M10 serralysin C-terminal" evidence="5">
    <location>
        <begin position="320"/>
        <end position="408"/>
    </location>
</feature>
<comment type="caution">
    <text evidence="7">The sequence shown here is derived from an EMBL/GenBank/DDBJ whole genome shotgun (WGS) entry which is preliminary data.</text>
</comment>
<dbReference type="Pfam" id="PF08548">
    <property type="entry name" value="Peptidase_M10_C"/>
    <property type="match status" value="1"/>
</dbReference>
<feature type="compositionally biased region" description="Pro residues" evidence="4">
    <location>
        <begin position="279"/>
        <end position="288"/>
    </location>
</feature>
<dbReference type="RefSeq" id="WP_153872091.1">
    <property type="nucleotide sequence ID" value="NZ_JAEKCT010000011.1"/>
</dbReference>
<protein>
    <submittedName>
        <fullName evidence="6">M10 family metallopeptidase C-terminal domain-containing protein</fullName>
    </submittedName>
</protein>
<accession>A0A5P1DFB6</accession>
<evidence type="ECO:0000256" key="3">
    <source>
        <dbReference type="ARBA" id="ARBA00022737"/>
    </source>
</evidence>
<keyword evidence="3" id="KW-0677">Repeat</keyword>
<dbReference type="GO" id="GO:0005615">
    <property type="term" value="C:extracellular space"/>
    <property type="evidence" value="ECO:0007669"/>
    <property type="project" value="InterPro"/>
</dbReference>
<evidence type="ECO:0000313" key="6">
    <source>
        <dbReference type="EMBL" id="MBK3459800.1"/>
    </source>
</evidence>
<keyword evidence="9" id="KW-1185">Reference proteome</keyword>
<evidence type="ECO:0000313" key="9">
    <source>
        <dbReference type="Proteomes" id="UP000620382"/>
    </source>
</evidence>
<name>A0A5P1DFB6_9PSED</name>
<dbReference type="InterPro" id="IPR011049">
    <property type="entry name" value="Serralysin-like_metalloprot_C"/>
</dbReference>
<feature type="region of interest" description="Disordered" evidence="4">
    <location>
        <begin position="198"/>
        <end position="245"/>
    </location>
</feature>
<dbReference type="OrthoDB" id="7030196at2"/>
<reference evidence="6 9" key="2">
    <citation type="submission" date="2021-01" db="EMBL/GenBank/DDBJ databases">
        <title>Antibiotic resistance and phylogeny of Pseudomonas spp. isolated over three decades from chicken meat in the Norwegian food chain.</title>
        <authorList>
            <person name="Moen B."/>
        </authorList>
    </citation>
    <scope>NUCLEOTIDE SEQUENCE [LARGE SCALE GENOMIC DNA]</scope>
    <source>
        <strain evidence="6 9">MF6766</strain>
    </source>
</reference>
<evidence type="ECO:0000256" key="1">
    <source>
        <dbReference type="ARBA" id="ARBA00004613"/>
    </source>
</evidence>
<evidence type="ECO:0000259" key="5">
    <source>
        <dbReference type="Pfam" id="PF08548"/>
    </source>
</evidence>
<keyword evidence="2" id="KW-0964">Secreted</keyword>
<sequence>MTISMLPQTSNISGIQQPLAIDRQALNDLLRAGPSGIMRRKQPDRHPSDAPKAPQTLTPPNPAPATNAQPQAPGAEAPKAPQTPTVPNPAPNTNAQPQTPGAEAPKAPQTQATPGAAPTSNAEPPAPGADTPKLNRIRELTSRENITQMLREPHSPETARQLAEIRSLLSKENVKALLQGPNADEARKLITEVKARLDQSSLQTIHDRSSHIPSPGLSPQEIRDRTSSSDPEESANQVRQIESEMRIEESYAKQRVRKSTPLASALFDIGKGLEVSEPTPQPESPPPTADNLKPNKDNSNSNTSNTSNTNNSIPRYDEGQTFTFHSIRESNFDAPKEVIDFDHNKDKLVVSAIRNQLGNKPLKLVENFSGASGEVQIHYSPANNTSVVMIAGNPGEPPFVVKVFGEVRYSNLTT</sequence>